<feature type="region of interest" description="Disordered" evidence="1">
    <location>
        <begin position="54"/>
        <end position="81"/>
    </location>
</feature>
<evidence type="ECO:0008006" key="5">
    <source>
        <dbReference type="Google" id="ProtNLM"/>
    </source>
</evidence>
<name>A0ABT0BI05_9SPHN</name>
<reference evidence="3" key="1">
    <citation type="submission" date="2022-03" db="EMBL/GenBank/DDBJ databases">
        <title>Identification of a novel bacterium isolated from mangrove sediments.</title>
        <authorList>
            <person name="Pan X."/>
        </authorList>
    </citation>
    <scope>NUCLEOTIDE SEQUENCE</scope>
    <source>
        <strain evidence="3">B1949</strain>
    </source>
</reference>
<dbReference type="EMBL" id="JALHLF010000129">
    <property type="protein sequence ID" value="MCJ2184674.1"/>
    <property type="molecule type" value="Genomic_DNA"/>
</dbReference>
<feature type="signal peptide" evidence="2">
    <location>
        <begin position="1"/>
        <end position="28"/>
    </location>
</feature>
<evidence type="ECO:0000313" key="4">
    <source>
        <dbReference type="Proteomes" id="UP001162881"/>
    </source>
</evidence>
<accession>A0ABT0BI05</accession>
<evidence type="ECO:0000256" key="1">
    <source>
        <dbReference type="SAM" id="MobiDB-lite"/>
    </source>
</evidence>
<gene>
    <name evidence="3" type="ORF">MTR62_18555</name>
</gene>
<comment type="caution">
    <text evidence="3">The sequence shown here is derived from an EMBL/GenBank/DDBJ whole genome shotgun (WGS) entry which is preliminary data.</text>
</comment>
<protein>
    <recommendedName>
        <fullName evidence="5">Lipoprotein</fullName>
    </recommendedName>
</protein>
<dbReference type="PROSITE" id="PS51257">
    <property type="entry name" value="PROKAR_LIPOPROTEIN"/>
    <property type="match status" value="1"/>
</dbReference>
<proteinExistence type="predicted"/>
<organism evidence="3 4">
    <name type="scientific">Novosphingobium organovorum</name>
    <dbReference type="NCBI Taxonomy" id="2930092"/>
    <lineage>
        <taxon>Bacteria</taxon>
        <taxon>Pseudomonadati</taxon>
        <taxon>Pseudomonadota</taxon>
        <taxon>Alphaproteobacteria</taxon>
        <taxon>Sphingomonadales</taxon>
        <taxon>Sphingomonadaceae</taxon>
        <taxon>Novosphingobium</taxon>
    </lineage>
</organism>
<evidence type="ECO:0000256" key="2">
    <source>
        <dbReference type="SAM" id="SignalP"/>
    </source>
</evidence>
<feature type="chain" id="PRO_5046230936" description="Lipoprotein" evidence="2">
    <location>
        <begin position="29"/>
        <end position="245"/>
    </location>
</feature>
<keyword evidence="2" id="KW-0732">Signal</keyword>
<sequence>MTMLHRQDLRAGSPVALGAFCALALALAGCSAKPQPEAAPSDPAMTGALGDDILVDPDMTGQDGSAVSADDGEVSLPPEDRSPEAIADARKQALALAGGKLRAAPQPQAGGAEELAEGAATAAQVARASQQARTDCTKALAFSNTWAAKLPAAFPVYPRGAVNDAAGVNADGCAMIVVNYATPVSPTDIIAFYYTMASKAGYGAQYRTADGQSVLGGRKGGQAYVVYANTAAKGVTEVNLFVSGK</sequence>
<dbReference type="Proteomes" id="UP001162881">
    <property type="component" value="Unassembled WGS sequence"/>
</dbReference>
<evidence type="ECO:0000313" key="3">
    <source>
        <dbReference type="EMBL" id="MCJ2184674.1"/>
    </source>
</evidence>
<dbReference type="RefSeq" id="WP_244023743.1">
    <property type="nucleotide sequence ID" value="NZ_JALHLF010000129.1"/>
</dbReference>
<keyword evidence="4" id="KW-1185">Reference proteome</keyword>